<evidence type="ECO:0000313" key="9">
    <source>
        <dbReference type="EMBL" id="BAA17659.1"/>
    </source>
</evidence>
<feature type="transmembrane region" description="Helical" evidence="8">
    <location>
        <begin position="330"/>
        <end position="351"/>
    </location>
</feature>
<dbReference type="InParanoid" id="P73614"/>
<dbReference type="Gene3D" id="1.20.1530.20">
    <property type="match status" value="1"/>
</dbReference>
<dbReference type="AlphaFoldDB" id="P73614"/>
<dbReference type="eggNOG" id="COG0679">
    <property type="taxonomic scope" value="Bacteria"/>
</dbReference>
<keyword evidence="4" id="KW-1003">Cell membrane</keyword>
<sequence>MNSFLIIIFRLYLPISVAILTGVLLSFSLEKLQGNFSKNKHLSLVVPNYLGKFLFWFGVPLGVINFVHKANLSGGIWLSPIVAWGAVVLGIFLSWLWVQTLFPKPSLAFQTSFTLVSTVGNTSYIGFPIILLLPQLGPDYFGWAILYDLLGTFLAAYGLGSILASRSLLTNPNKIISFGLDSPVFPINQKTITDHIKSSILKIFQWLKNNLVILVKNPTLIAFIIGLILRPIVFPPWLDISLGWFAWSIIMLSLILMGMRLQQLDSWGNIKIAFSAVSIKMLLVPLVIAMALTTAGLSGPPRLVLVLQSSMPSAFASLILAEAYDLDRDLVVTCLGLSSLMLFFTLPFWLWGFTTW</sequence>
<dbReference type="PIR" id="S77101">
    <property type="entry name" value="S77101"/>
</dbReference>
<reference evidence="9 10" key="2">
    <citation type="journal article" date="1996" name="DNA Res.">
        <title>Sequence analysis of the genome of the unicellular cyanobacterium Synechocystis sp. strain PCC6803. II. Sequence determination of the entire genome and assignment of potential protein-coding regions.</title>
        <authorList>
            <person name="Kaneko T."/>
            <person name="Sato S."/>
            <person name="Kotani H."/>
            <person name="Tanaka A."/>
            <person name="Asamizu E."/>
            <person name="Nakamura Y."/>
            <person name="Miyajima N."/>
            <person name="Hirosawa M."/>
            <person name="Sugiura M."/>
            <person name="Sasamoto S."/>
            <person name="Kimura T."/>
            <person name="Hosouchi T."/>
            <person name="Matsuno A."/>
            <person name="Muraki A."/>
            <person name="Nakazaki N."/>
            <person name="Naruo K."/>
            <person name="Okumura S."/>
            <person name="Shimpo S."/>
            <person name="Takeuchi C."/>
            <person name="Wada T."/>
            <person name="Watanabe A."/>
            <person name="Yamada M."/>
            <person name="Yasuda M."/>
            <person name="Tabata S."/>
        </authorList>
    </citation>
    <scope>NUCLEOTIDE SEQUENCE [LARGE SCALE GENOMIC DNA]</scope>
    <source>
        <strain evidence="10">ATCC 27184 / PCC 6803 / Kazusa</strain>
    </source>
</reference>
<gene>
    <name evidence="9" type="ordered locus">slr1864</name>
</gene>
<feature type="transmembrane region" description="Helical" evidence="8">
    <location>
        <begin position="303"/>
        <end position="323"/>
    </location>
</feature>
<keyword evidence="5 8" id="KW-0812">Transmembrane</keyword>
<keyword evidence="10" id="KW-1185">Reference proteome</keyword>
<dbReference type="EMBL" id="BA000022">
    <property type="protein sequence ID" value="BAA17659.1"/>
    <property type="molecule type" value="Genomic_DNA"/>
</dbReference>
<dbReference type="STRING" id="1148.gene:10498526"/>
<feature type="transmembrane region" description="Helical" evidence="8">
    <location>
        <begin position="7"/>
        <end position="29"/>
    </location>
</feature>
<dbReference type="EnsemblBacteria" id="BAA17659">
    <property type="protein sequence ID" value="BAA17659"/>
    <property type="gene ID" value="BAA17659"/>
</dbReference>
<dbReference type="Proteomes" id="UP000001425">
    <property type="component" value="Chromosome"/>
</dbReference>
<reference evidence="9 10" key="1">
    <citation type="journal article" date="1995" name="DNA Res.">
        <title>Sequence analysis of the genome of the unicellular cyanobacterium Synechocystis sp. strain PCC6803. I. Sequence features in the 1 Mb region from map positions 64% to 92% of the genome.</title>
        <authorList>
            <person name="Kaneko T."/>
            <person name="Tanaka A."/>
            <person name="Sato S."/>
            <person name="Kotani H."/>
            <person name="Sazuka T."/>
            <person name="Miyajima N."/>
            <person name="Sugiura M."/>
            <person name="Tabata S."/>
        </authorList>
    </citation>
    <scope>NUCLEOTIDE SEQUENCE [LARGE SCALE GENOMIC DNA]</scope>
    <source>
        <strain evidence="10">ATCC 27184 / PCC 6803 / Kazusa</strain>
    </source>
</reference>
<dbReference type="InterPro" id="IPR038770">
    <property type="entry name" value="Na+/solute_symporter_sf"/>
</dbReference>
<feature type="transmembrane region" description="Helical" evidence="8">
    <location>
        <begin position="75"/>
        <end position="98"/>
    </location>
</feature>
<dbReference type="KEGG" id="syn:slr1864"/>
<dbReference type="PaxDb" id="1148-1652740"/>
<dbReference type="PANTHER" id="PTHR36838:SF1">
    <property type="entry name" value="SLR1864 PROTEIN"/>
    <property type="match status" value="1"/>
</dbReference>
<dbReference type="Pfam" id="PF03547">
    <property type="entry name" value="Mem_trans"/>
    <property type="match status" value="1"/>
</dbReference>
<evidence type="ECO:0000256" key="1">
    <source>
        <dbReference type="ARBA" id="ARBA00004651"/>
    </source>
</evidence>
<evidence type="ECO:0000256" key="5">
    <source>
        <dbReference type="ARBA" id="ARBA00022692"/>
    </source>
</evidence>
<evidence type="ECO:0000256" key="2">
    <source>
        <dbReference type="ARBA" id="ARBA00010145"/>
    </source>
</evidence>
<comment type="subcellular location">
    <subcellularLocation>
        <location evidence="1">Cell membrane</location>
        <topology evidence="1">Multi-pass membrane protein</topology>
    </subcellularLocation>
</comment>
<dbReference type="GO" id="GO:0055085">
    <property type="term" value="P:transmembrane transport"/>
    <property type="evidence" value="ECO:0007669"/>
    <property type="project" value="InterPro"/>
</dbReference>
<accession>P73614</accession>
<dbReference type="PhylomeDB" id="P73614"/>
<evidence type="ECO:0000256" key="8">
    <source>
        <dbReference type="SAM" id="Phobius"/>
    </source>
</evidence>
<feature type="transmembrane region" description="Helical" evidence="8">
    <location>
        <begin position="140"/>
        <end position="164"/>
    </location>
</feature>
<evidence type="ECO:0000256" key="3">
    <source>
        <dbReference type="ARBA" id="ARBA00022448"/>
    </source>
</evidence>
<feature type="transmembrane region" description="Helical" evidence="8">
    <location>
        <begin position="273"/>
        <end position="297"/>
    </location>
</feature>
<feature type="transmembrane region" description="Helical" evidence="8">
    <location>
        <begin position="211"/>
        <end position="232"/>
    </location>
</feature>
<dbReference type="PANTHER" id="PTHR36838">
    <property type="entry name" value="AUXIN EFFLUX CARRIER FAMILY PROTEIN"/>
    <property type="match status" value="1"/>
</dbReference>
<dbReference type="InterPro" id="IPR004776">
    <property type="entry name" value="Mem_transp_PIN-like"/>
</dbReference>
<organism evidence="9 10">
    <name type="scientific">Synechocystis sp. (strain ATCC 27184 / PCC 6803 / Kazusa)</name>
    <dbReference type="NCBI Taxonomy" id="1111708"/>
    <lineage>
        <taxon>Bacteria</taxon>
        <taxon>Bacillati</taxon>
        <taxon>Cyanobacteriota</taxon>
        <taxon>Cyanophyceae</taxon>
        <taxon>Synechococcales</taxon>
        <taxon>Merismopediaceae</taxon>
        <taxon>Synechocystis</taxon>
    </lineage>
</organism>
<evidence type="ECO:0000256" key="4">
    <source>
        <dbReference type="ARBA" id="ARBA00022475"/>
    </source>
</evidence>
<feature type="transmembrane region" description="Helical" evidence="8">
    <location>
        <begin position="49"/>
        <end position="68"/>
    </location>
</feature>
<keyword evidence="7 8" id="KW-0472">Membrane</keyword>
<evidence type="ECO:0000256" key="7">
    <source>
        <dbReference type="ARBA" id="ARBA00023136"/>
    </source>
</evidence>
<protein>
    <submittedName>
        <fullName evidence="9">Slr1864 protein</fullName>
    </submittedName>
</protein>
<name>P73614_SYNY3</name>
<evidence type="ECO:0000256" key="6">
    <source>
        <dbReference type="ARBA" id="ARBA00022989"/>
    </source>
</evidence>
<evidence type="ECO:0000313" key="10">
    <source>
        <dbReference type="Proteomes" id="UP000001425"/>
    </source>
</evidence>
<proteinExistence type="inferred from homology"/>
<dbReference type="GO" id="GO:0005886">
    <property type="term" value="C:plasma membrane"/>
    <property type="evidence" value="ECO:0000318"/>
    <property type="project" value="GO_Central"/>
</dbReference>
<feature type="transmembrane region" description="Helical" evidence="8">
    <location>
        <begin position="244"/>
        <end position="261"/>
    </location>
</feature>
<comment type="similarity">
    <text evidence="2">Belongs to the auxin efflux carrier (TC 2.A.69) family.</text>
</comment>
<keyword evidence="6 8" id="KW-1133">Transmembrane helix</keyword>
<keyword evidence="3" id="KW-0813">Transport</keyword>